<organism evidence="2 3">
    <name type="scientific">Anopheles epiroticus</name>
    <dbReference type="NCBI Taxonomy" id="199890"/>
    <lineage>
        <taxon>Eukaryota</taxon>
        <taxon>Metazoa</taxon>
        <taxon>Ecdysozoa</taxon>
        <taxon>Arthropoda</taxon>
        <taxon>Hexapoda</taxon>
        <taxon>Insecta</taxon>
        <taxon>Pterygota</taxon>
        <taxon>Neoptera</taxon>
        <taxon>Endopterygota</taxon>
        <taxon>Diptera</taxon>
        <taxon>Nematocera</taxon>
        <taxon>Culicoidea</taxon>
        <taxon>Culicidae</taxon>
        <taxon>Anophelinae</taxon>
        <taxon>Anopheles</taxon>
    </lineage>
</organism>
<protein>
    <submittedName>
        <fullName evidence="2">Uncharacterized protein</fullName>
    </submittedName>
</protein>
<reference evidence="2" key="2">
    <citation type="submission" date="2020-05" db="UniProtKB">
        <authorList>
            <consortium name="EnsemblMetazoa"/>
        </authorList>
    </citation>
    <scope>IDENTIFICATION</scope>
    <source>
        <strain evidence="2">Epiroticus2</strain>
    </source>
</reference>
<proteinExistence type="predicted"/>
<dbReference type="VEuPathDB" id="VectorBase:AEPI009870"/>
<sequence>MSLMQAMMIAARKVVALKEAAEVVEQYQGYQGNQDSVLFGGGGVSGGGGSSTPSDTTKYNQEF</sequence>
<dbReference type="AlphaFoldDB" id="A0A182PSD5"/>
<feature type="region of interest" description="Disordered" evidence="1">
    <location>
        <begin position="41"/>
        <end position="63"/>
    </location>
</feature>
<keyword evidence="3" id="KW-1185">Reference proteome</keyword>
<evidence type="ECO:0000256" key="1">
    <source>
        <dbReference type="SAM" id="MobiDB-lite"/>
    </source>
</evidence>
<dbReference type="EnsemblMetazoa" id="AEPI009870-RA">
    <property type="protein sequence ID" value="AEPI009870-PA"/>
    <property type="gene ID" value="AEPI009870"/>
</dbReference>
<evidence type="ECO:0000313" key="2">
    <source>
        <dbReference type="EnsemblMetazoa" id="AEPI009870-PA"/>
    </source>
</evidence>
<dbReference type="Proteomes" id="UP000075885">
    <property type="component" value="Unassembled WGS sequence"/>
</dbReference>
<feature type="compositionally biased region" description="Polar residues" evidence="1">
    <location>
        <begin position="52"/>
        <end position="63"/>
    </location>
</feature>
<reference evidence="3" key="1">
    <citation type="submission" date="2013-03" db="EMBL/GenBank/DDBJ databases">
        <title>The Genome Sequence of Anopheles epiroticus epiroticus2.</title>
        <authorList>
            <consortium name="The Broad Institute Genomics Platform"/>
            <person name="Neafsey D.E."/>
            <person name="Howell P."/>
            <person name="Walker B."/>
            <person name="Young S.K."/>
            <person name="Zeng Q."/>
            <person name="Gargeya S."/>
            <person name="Fitzgerald M."/>
            <person name="Haas B."/>
            <person name="Abouelleil A."/>
            <person name="Allen A.W."/>
            <person name="Alvarado L."/>
            <person name="Arachchi H.M."/>
            <person name="Berlin A.M."/>
            <person name="Chapman S.B."/>
            <person name="Gainer-Dewar J."/>
            <person name="Goldberg J."/>
            <person name="Griggs A."/>
            <person name="Gujja S."/>
            <person name="Hansen M."/>
            <person name="Howarth C."/>
            <person name="Imamovic A."/>
            <person name="Ireland A."/>
            <person name="Larimer J."/>
            <person name="McCowan C."/>
            <person name="Murphy C."/>
            <person name="Pearson M."/>
            <person name="Poon T.W."/>
            <person name="Priest M."/>
            <person name="Roberts A."/>
            <person name="Saif S."/>
            <person name="Shea T."/>
            <person name="Sisk P."/>
            <person name="Sykes S."/>
            <person name="Wortman J."/>
            <person name="Nusbaum C."/>
            <person name="Birren B."/>
        </authorList>
    </citation>
    <scope>NUCLEOTIDE SEQUENCE [LARGE SCALE GENOMIC DNA]</scope>
    <source>
        <strain evidence="3">Epiroticus2</strain>
    </source>
</reference>
<evidence type="ECO:0000313" key="3">
    <source>
        <dbReference type="Proteomes" id="UP000075885"/>
    </source>
</evidence>
<feature type="compositionally biased region" description="Gly residues" evidence="1">
    <location>
        <begin position="41"/>
        <end position="50"/>
    </location>
</feature>
<accession>A0A182PSD5</accession>
<name>A0A182PSD5_9DIPT</name>